<protein>
    <submittedName>
        <fullName evidence="2">Uncharacterized protein</fullName>
    </submittedName>
</protein>
<gene>
    <name evidence="2" type="ORF">CYNAS_LOCUS9363</name>
</gene>
<keyword evidence="1" id="KW-0812">Transmembrane</keyword>
<keyword evidence="1" id="KW-0472">Membrane</keyword>
<feature type="transmembrane region" description="Helical" evidence="1">
    <location>
        <begin position="193"/>
        <end position="217"/>
    </location>
</feature>
<keyword evidence="3" id="KW-1185">Reference proteome</keyword>
<sequence length="434" mass="48309">MRPTECSIDDIDVSNLHVPRANAVMKTMYNVLGNLMRLMIAEVSDETVQEAGKVINDSQSAKTLILRSVVKHPTVFIILLIWGLLAGIMLTLTVLLFVSRMRRIEMSLVPTSTRALNQWTTSLHHTSVVTMEQIVASGNQSLTMVEEANASMTALMDLINKAATSVTVETTELQTKLTDIFIEENDKQRLTNLLSYTFVLPIALIGLSSFGLTMTVVSWTFQSGRCRYDALRSRRGALSIVFATILAAAGYTAMLIGALICVIAAASLIIGFTAIAVCAGLFADNSFRLFKALPNYGCVSNQGHRKKCYAFYDTFYSCRNGTTIFLSLNFSQTADELVDKYLTARPHVMAEHIENYDVTLEIINIRKHMDSLHNLLAEAKQTFETAPKRKDVKRLLAQLEANINSTLLRVRTFQQILSNMISMVWNLDILSQIS</sequence>
<dbReference type="EMBL" id="CATQJL010000223">
    <property type="protein sequence ID" value="CAJ0597380.1"/>
    <property type="molecule type" value="Genomic_DNA"/>
</dbReference>
<dbReference type="AlphaFoldDB" id="A0AA36M4A6"/>
<feature type="transmembrane region" description="Helical" evidence="1">
    <location>
        <begin position="237"/>
        <end position="256"/>
    </location>
</feature>
<reference evidence="2" key="1">
    <citation type="submission" date="2023-07" db="EMBL/GenBank/DDBJ databases">
        <authorList>
            <consortium name="CYATHOMIX"/>
        </authorList>
    </citation>
    <scope>NUCLEOTIDE SEQUENCE</scope>
    <source>
        <strain evidence="2">N/A</strain>
    </source>
</reference>
<evidence type="ECO:0000256" key="1">
    <source>
        <dbReference type="SAM" id="Phobius"/>
    </source>
</evidence>
<name>A0AA36M4A6_CYLNA</name>
<accession>A0AA36M4A6</accession>
<keyword evidence="1" id="KW-1133">Transmembrane helix</keyword>
<feature type="transmembrane region" description="Helical" evidence="1">
    <location>
        <begin position="75"/>
        <end position="98"/>
    </location>
</feature>
<feature type="transmembrane region" description="Helical" evidence="1">
    <location>
        <begin position="262"/>
        <end position="283"/>
    </location>
</feature>
<organism evidence="2 3">
    <name type="scientific">Cylicocyclus nassatus</name>
    <name type="common">Nematode worm</name>
    <dbReference type="NCBI Taxonomy" id="53992"/>
    <lineage>
        <taxon>Eukaryota</taxon>
        <taxon>Metazoa</taxon>
        <taxon>Ecdysozoa</taxon>
        <taxon>Nematoda</taxon>
        <taxon>Chromadorea</taxon>
        <taxon>Rhabditida</taxon>
        <taxon>Rhabditina</taxon>
        <taxon>Rhabditomorpha</taxon>
        <taxon>Strongyloidea</taxon>
        <taxon>Strongylidae</taxon>
        <taxon>Cylicocyclus</taxon>
    </lineage>
</organism>
<evidence type="ECO:0000313" key="2">
    <source>
        <dbReference type="EMBL" id="CAJ0597380.1"/>
    </source>
</evidence>
<comment type="caution">
    <text evidence="2">The sequence shown here is derived from an EMBL/GenBank/DDBJ whole genome shotgun (WGS) entry which is preliminary data.</text>
</comment>
<dbReference type="Proteomes" id="UP001176961">
    <property type="component" value="Unassembled WGS sequence"/>
</dbReference>
<evidence type="ECO:0000313" key="3">
    <source>
        <dbReference type="Proteomes" id="UP001176961"/>
    </source>
</evidence>
<proteinExistence type="predicted"/>